<dbReference type="EMBL" id="JASJOU010000014">
    <property type="protein sequence ID" value="MDJ1505105.1"/>
    <property type="molecule type" value="Genomic_DNA"/>
</dbReference>
<evidence type="ECO:0000256" key="15">
    <source>
        <dbReference type="SAM" id="Phobius"/>
    </source>
</evidence>
<evidence type="ECO:0000256" key="11">
    <source>
        <dbReference type="ARBA" id="ARBA00023136"/>
    </source>
</evidence>
<evidence type="ECO:0000256" key="8">
    <source>
        <dbReference type="ARBA" id="ARBA00023047"/>
    </source>
</evidence>
<evidence type="ECO:0000256" key="13">
    <source>
        <dbReference type="ARBA" id="ARBA00023237"/>
    </source>
</evidence>
<dbReference type="AlphaFoldDB" id="A0AAE3RBE8"/>
<evidence type="ECO:0000256" key="7">
    <source>
        <dbReference type="ARBA" id="ARBA00022729"/>
    </source>
</evidence>
<keyword evidence="14" id="KW-0449">Lipoprotein</keyword>
<sequence>MKRIYSVLLLSLVILSSCITHKDAVNFQGENFPPSNARVFPNKRTPYKIQPNDVLAIRVKGLEQTDTDFLNLETSGGFNAFNPAAVFVNGYSVNDSGYVVLPVLGSIKVANLTINEARNVLQKAVDRQLKNSTIFLAMVSFKVSVIGEVKNPGQYYNYNNQLTLIDALAMAGDITDFGNRKKIMLMRQTDTGNEVINLNLTDPNIIVSKYYYLLPNDVIYVQPLKGKYGRQNATNVTIIAAVVTAIAGTVSVILNLNNN</sequence>
<dbReference type="PROSITE" id="PS51257">
    <property type="entry name" value="PROKAR_LIPOPROTEIN"/>
    <property type="match status" value="1"/>
</dbReference>
<evidence type="ECO:0000313" key="20">
    <source>
        <dbReference type="Proteomes" id="UP001232063"/>
    </source>
</evidence>
<keyword evidence="5" id="KW-0762">Sugar transport</keyword>
<comment type="subcellular location">
    <subcellularLocation>
        <location evidence="1">Cell outer membrane</location>
        <topology evidence="1">Multi-pass membrane protein</topology>
    </subcellularLocation>
</comment>
<dbReference type="Proteomes" id="UP001232063">
    <property type="component" value="Unassembled WGS sequence"/>
</dbReference>
<keyword evidence="10" id="KW-0626">Porin</keyword>
<evidence type="ECO:0000256" key="5">
    <source>
        <dbReference type="ARBA" id="ARBA00022597"/>
    </source>
</evidence>
<keyword evidence="4" id="KW-1134">Transmembrane beta strand</keyword>
<feature type="domain" description="SLBB" evidence="18">
    <location>
        <begin position="142"/>
        <end position="221"/>
    </location>
</feature>
<dbReference type="Gene3D" id="3.10.560.10">
    <property type="entry name" value="Outer membrane lipoprotein wza domain like"/>
    <property type="match status" value="1"/>
</dbReference>
<protein>
    <submittedName>
        <fullName evidence="19">Polysaccharide biosynthesis/export family protein</fullName>
    </submittedName>
</protein>
<keyword evidence="7 16" id="KW-0732">Signal</keyword>
<dbReference type="PANTHER" id="PTHR33619">
    <property type="entry name" value="POLYSACCHARIDE EXPORT PROTEIN GFCE-RELATED"/>
    <property type="match status" value="1"/>
</dbReference>
<dbReference type="InterPro" id="IPR049712">
    <property type="entry name" value="Poly_export"/>
</dbReference>
<keyword evidence="20" id="KW-1185">Reference proteome</keyword>
<keyword evidence="15" id="KW-1133">Transmembrane helix</keyword>
<dbReference type="Pfam" id="PF22461">
    <property type="entry name" value="SLBB_2"/>
    <property type="match status" value="1"/>
</dbReference>
<name>A0AAE3RBE8_9BACT</name>
<keyword evidence="3" id="KW-0813">Transport</keyword>
<comment type="similarity">
    <text evidence="2">Belongs to the BexD/CtrA/VexA family.</text>
</comment>
<evidence type="ECO:0000256" key="14">
    <source>
        <dbReference type="ARBA" id="ARBA00023288"/>
    </source>
</evidence>
<keyword evidence="11 15" id="KW-0472">Membrane</keyword>
<keyword evidence="12" id="KW-0564">Palmitate</keyword>
<keyword evidence="6 15" id="KW-0812">Transmembrane</keyword>
<reference evidence="19" key="1">
    <citation type="submission" date="2023-05" db="EMBL/GenBank/DDBJ databases">
        <authorList>
            <person name="Zhang X."/>
        </authorList>
    </citation>
    <scope>NUCLEOTIDE SEQUENCE</scope>
    <source>
        <strain evidence="19">BD1B2-1</strain>
    </source>
</reference>
<feature type="transmembrane region" description="Helical" evidence="15">
    <location>
        <begin position="236"/>
        <end position="256"/>
    </location>
</feature>
<dbReference type="GO" id="GO:0009279">
    <property type="term" value="C:cell outer membrane"/>
    <property type="evidence" value="ECO:0007669"/>
    <property type="project" value="UniProtKB-SubCell"/>
</dbReference>
<evidence type="ECO:0000256" key="10">
    <source>
        <dbReference type="ARBA" id="ARBA00023114"/>
    </source>
</evidence>
<accession>A0AAE3RBE8</accession>
<evidence type="ECO:0000256" key="4">
    <source>
        <dbReference type="ARBA" id="ARBA00022452"/>
    </source>
</evidence>
<dbReference type="GO" id="GO:0015159">
    <property type="term" value="F:polysaccharide transmembrane transporter activity"/>
    <property type="evidence" value="ECO:0007669"/>
    <property type="project" value="InterPro"/>
</dbReference>
<dbReference type="Pfam" id="PF02563">
    <property type="entry name" value="Poly_export"/>
    <property type="match status" value="1"/>
</dbReference>
<evidence type="ECO:0000256" key="1">
    <source>
        <dbReference type="ARBA" id="ARBA00004571"/>
    </source>
</evidence>
<keyword evidence="13" id="KW-0998">Cell outer membrane</keyword>
<dbReference type="RefSeq" id="WP_314516875.1">
    <property type="nucleotide sequence ID" value="NZ_JASJOU010000014.1"/>
</dbReference>
<evidence type="ECO:0000259" key="18">
    <source>
        <dbReference type="Pfam" id="PF22461"/>
    </source>
</evidence>
<evidence type="ECO:0000256" key="9">
    <source>
        <dbReference type="ARBA" id="ARBA00023065"/>
    </source>
</evidence>
<gene>
    <name evidence="19" type="ORF">QNI22_30860</name>
</gene>
<feature type="domain" description="Polysaccharide export protein N-terminal" evidence="17">
    <location>
        <begin position="43"/>
        <end position="133"/>
    </location>
</feature>
<dbReference type="GO" id="GO:0015288">
    <property type="term" value="F:porin activity"/>
    <property type="evidence" value="ECO:0007669"/>
    <property type="project" value="UniProtKB-KW"/>
</dbReference>
<keyword evidence="8" id="KW-0625">Polysaccharide transport</keyword>
<keyword evidence="9" id="KW-0406">Ion transport</keyword>
<organism evidence="19 20">
    <name type="scientific">Xanthocytophaga agilis</name>
    <dbReference type="NCBI Taxonomy" id="3048010"/>
    <lineage>
        <taxon>Bacteria</taxon>
        <taxon>Pseudomonadati</taxon>
        <taxon>Bacteroidota</taxon>
        <taxon>Cytophagia</taxon>
        <taxon>Cytophagales</taxon>
        <taxon>Rhodocytophagaceae</taxon>
        <taxon>Xanthocytophaga</taxon>
    </lineage>
</organism>
<evidence type="ECO:0000256" key="16">
    <source>
        <dbReference type="SAM" id="SignalP"/>
    </source>
</evidence>
<dbReference type="InterPro" id="IPR003715">
    <property type="entry name" value="Poly_export_N"/>
</dbReference>
<evidence type="ECO:0000256" key="12">
    <source>
        <dbReference type="ARBA" id="ARBA00023139"/>
    </source>
</evidence>
<feature type="chain" id="PRO_5042243101" evidence="16">
    <location>
        <begin position="23"/>
        <end position="259"/>
    </location>
</feature>
<dbReference type="GO" id="GO:0006811">
    <property type="term" value="P:monoatomic ion transport"/>
    <property type="evidence" value="ECO:0007669"/>
    <property type="project" value="UniProtKB-KW"/>
</dbReference>
<evidence type="ECO:0000256" key="2">
    <source>
        <dbReference type="ARBA" id="ARBA00009450"/>
    </source>
</evidence>
<dbReference type="InterPro" id="IPR054765">
    <property type="entry name" value="SLBB_dom"/>
</dbReference>
<feature type="signal peptide" evidence="16">
    <location>
        <begin position="1"/>
        <end position="22"/>
    </location>
</feature>
<dbReference type="GO" id="GO:0046930">
    <property type="term" value="C:pore complex"/>
    <property type="evidence" value="ECO:0007669"/>
    <property type="project" value="UniProtKB-KW"/>
</dbReference>
<evidence type="ECO:0000256" key="6">
    <source>
        <dbReference type="ARBA" id="ARBA00022692"/>
    </source>
</evidence>
<comment type="caution">
    <text evidence="19">The sequence shown here is derived from an EMBL/GenBank/DDBJ whole genome shotgun (WGS) entry which is preliminary data.</text>
</comment>
<proteinExistence type="inferred from homology"/>
<evidence type="ECO:0000259" key="17">
    <source>
        <dbReference type="Pfam" id="PF02563"/>
    </source>
</evidence>
<evidence type="ECO:0000256" key="3">
    <source>
        <dbReference type="ARBA" id="ARBA00022448"/>
    </source>
</evidence>
<evidence type="ECO:0000313" key="19">
    <source>
        <dbReference type="EMBL" id="MDJ1505105.1"/>
    </source>
</evidence>
<dbReference type="PANTHER" id="PTHR33619:SF3">
    <property type="entry name" value="POLYSACCHARIDE EXPORT PROTEIN GFCE-RELATED"/>
    <property type="match status" value="1"/>
</dbReference>